<name>A0A0G1W9C3_9BACT</name>
<dbReference type="Proteomes" id="UP000034224">
    <property type="component" value="Unassembled WGS sequence"/>
</dbReference>
<reference evidence="1 2" key="1">
    <citation type="journal article" date="2015" name="Nature">
        <title>rRNA introns, odd ribosomes, and small enigmatic genomes across a large radiation of phyla.</title>
        <authorList>
            <person name="Brown C.T."/>
            <person name="Hug L.A."/>
            <person name="Thomas B.C."/>
            <person name="Sharon I."/>
            <person name="Castelle C.J."/>
            <person name="Singh A."/>
            <person name="Wilkins M.J."/>
            <person name="Williams K.H."/>
            <person name="Banfield J.F."/>
        </authorList>
    </citation>
    <scope>NUCLEOTIDE SEQUENCE [LARGE SCALE GENOMIC DNA]</scope>
</reference>
<dbReference type="EMBL" id="LCQK01000002">
    <property type="protein sequence ID" value="KKW15155.1"/>
    <property type="molecule type" value="Genomic_DNA"/>
</dbReference>
<proteinExistence type="predicted"/>
<evidence type="ECO:0000313" key="2">
    <source>
        <dbReference type="Proteomes" id="UP000034224"/>
    </source>
</evidence>
<evidence type="ECO:0000313" key="1">
    <source>
        <dbReference type="EMBL" id="KKW15155.1"/>
    </source>
</evidence>
<dbReference type="AlphaFoldDB" id="A0A0G1W9C3"/>
<dbReference type="STRING" id="1618665.UY55_C0002G0213"/>
<accession>A0A0G1W9C3</accession>
<sequence length="187" mass="21952">MNVKDPGIKMVFNKEGKAHKPIRIFIPEKNIIVGVYQGSLSKYDILIKYRQGLKNGKWSNIRTPKHIHWAVDLLIKMHADKGKIKKFLGFLLDIWKKTTPIKSKSDRKKILDIKNLLYKHGNKIKQYQSISQYGEYRIEFLILLAKLLMIQEKTNMADAYMFRRLLEALKRGEDIFKIVSIATHRGR</sequence>
<gene>
    <name evidence="1" type="ORF">UY55_C0002G0213</name>
</gene>
<comment type="caution">
    <text evidence="1">The sequence shown here is derived from an EMBL/GenBank/DDBJ whole genome shotgun (WGS) entry which is preliminary data.</text>
</comment>
<organism evidence="1 2">
    <name type="scientific">Candidatus Jorgensenbacteria bacterium GW2011_GWB1_50_10</name>
    <dbReference type="NCBI Taxonomy" id="1618665"/>
    <lineage>
        <taxon>Bacteria</taxon>
        <taxon>Candidatus Joergenseniibacteriota</taxon>
    </lineage>
</organism>
<protein>
    <submittedName>
        <fullName evidence="1">Uncharacterized protein</fullName>
    </submittedName>
</protein>